<protein>
    <recommendedName>
        <fullName evidence="4">alpha-amylase</fullName>
        <ecNumber evidence="4">3.2.1.1</ecNumber>
    </recommendedName>
    <alternativeName>
        <fullName evidence="13">1,4-alpha-D-glucan glucanohydrolase</fullName>
    </alternativeName>
</protein>
<feature type="disulfide bond" evidence="16">
    <location>
        <begin position="43"/>
        <end position="51"/>
    </location>
</feature>
<feature type="compositionally biased region" description="Low complexity" evidence="18">
    <location>
        <begin position="493"/>
        <end position="506"/>
    </location>
</feature>
<evidence type="ECO:0000256" key="14">
    <source>
        <dbReference type="PIRSR" id="PIRSR001024-1"/>
    </source>
</evidence>
<dbReference type="InterPro" id="IPR017853">
    <property type="entry name" value="GH"/>
</dbReference>
<feature type="binding site" evidence="17">
    <location>
        <position position="320"/>
    </location>
    <ligand>
        <name>substrate</name>
    </ligand>
</feature>
<feature type="binding site" evidence="17">
    <location>
        <position position="367"/>
    </location>
    <ligand>
        <name>substrate</name>
    </ligand>
</feature>
<dbReference type="AlphaFoldDB" id="A0A1U7LKD6"/>
<feature type="domain" description="Glycosyl hydrolase family 13 catalytic" evidence="20">
    <location>
        <begin position="28"/>
        <end position="392"/>
    </location>
</feature>
<keyword evidence="9 16" id="KW-1015">Disulfide bond</keyword>
<keyword evidence="22" id="KW-1185">Reference proteome</keyword>
<feature type="binding site" evidence="17">
    <location>
        <position position="227"/>
    </location>
    <ligand>
        <name>substrate</name>
    </ligand>
</feature>
<dbReference type="GO" id="GO:0005509">
    <property type="term" value="F:calcium ion binding"/>
    <property type="evidence" value="ECO:0007669"/>
    <property type="project" value="InterPro"/>
</dbReference>
<evidence type="ECO:0000256" key="4">
    <source>
        <dbReference type="ARBA" id="ARBA00012595"/>
    </source>
</evidence>
<dbReference type="InterPro" id="IPR006047">
    <property type="entry name" value="GH13_cat_dom"/>
</dbReference>
<dbReference type="PANTHER" id="PTHR10357:SF215">
    <property type="entry name" value="ALPHA-AMYLASE 1"/>
    <property type="match status" value="1"/>
</dbReference>
<dbReference type="GO" id="GO:0009986">
    <property type="term" value="C:cell surface"/>
    <property type="evidence" value="ECO:0007669"/>
    <property type="project" value="UniProtKB-ARBA"/>
</dbReference>
<comment type="cofactor">
    <cofactor evidence="2">
        <name>Ca(2+)</name>
        <dbReference type="ChEBI" id="CHEBI:29108"/>
    </cofactor>
</comment>
<dbReference type="Pfam" id="PF09260">
    <property type="entry name" value="A_amylase_dom_C"/>
    <property type="match status" value="1"/>
</dbReference>
<dbReference type="Gene3D" id="2.60.40.1180">
    <property type="entry name" value="Golgi alpha-mannosidase II"/>
    <property type="match status" value="1"/>
</dbReference>
<dbReference type="EMBL" id="LXFE01002280">
    <property type="protein sequence ID" value="OLL23115.1"/>
    <property type="molecule type" value="Genomic_DNA"/>
</dbReference>
<feature type="signal peptide" evidence="19">
    <location>
        <begin position="1"/>
        <end position="15"/>
    </location>
</feature>
<evidence type="ECO:0000256" key="10">
    <source>
        <dbReference type="ARBA" id="ARBA00023180"/>
    </source>
</evidence>
<keyword evidence="10" id="KW-0325">Glycoprotein</keyword>
<dbReference type="InterPro" id="IPR013780">
    <property type="entry name" value="Glyco_hydro_b"/>
</dbReference>
<dbReference type="GO" id="GO:0004556">
    <property type="term" value="F:alpha-amylase activity"/>
    <property type="evidence" value="ECO:0007669"/>
    <property type="project" value="UniProtKB-EC"/>
</dbReference>
<comment type="caution">
    <text evidence="21">The sequence shown here is derived from an EMBL/GenBank/DDBJ whole genome shotgun (WGS) entry which is preliminary data.</text>
</comment>
<feature type="disulfide bond" evidence="16">
    <location>
        <begin position="174"/>
        <end position="187"/>
    </location>
</feature>
<name>A0A1U7LKD6_NEOID</name>
<dbReference type="SUPFAM" id="SSF51445">
    <property type="entry name" value="(Trans)glycosidases"/>
    <property type="match status" value="1"/>
</dbReference>
<keyword evidence="11" id="KW-0119">Carbohydrate metabolism</keyword>
<dbReference type="SUPFAM" id="SSF51011">
    <property type="entry name" value="Glycosyl hydrolase domain"/>
    <property type="match status" value="1"/>
</dbReference>
<dbReference type="CDD" id="cd11319">
    <property type="entry name" value="AmyAc_euk_AmyA"/>
    <property type="match status" value="1"/>
</dbReference>
<gene>
    <name evidence="21" type="ORF">NEOLI_004352</name>
</gene>
<evidence type="ECO:0000256" key="18">
    <source>
        <dbReference type="SAM" id="MobiDB-lite"/>
    </source>
</evidence>
<evidence type="ECO:0000259" key="20">
    <source>
        <dbReference type="SMART" id="SM00642"/>
    </source>
</evidence>
<evidence type="ECO:0000256" key="5">
    <source>
        <dbReference type="ARBA" id="ARBA00022723"/>
    </source>
</evidence>
<dbReference type="InterPro" id="IPR013777">
    <property type="entry name" value="A-amylase-like"/>
</dbReference>
<comment type="catalytic activity">
    <reaction evidence="1">
        <text>Endohydrolysis of (1-&gt;4)-alpha-D-glucosidic linkages in polysaccharides containing three or more (1-&gt;4)-alpha-linked D-glucose units.</text>
        <dbReference type="EC" id="3.2.1.1"/>
    </reaction>
</comment>
<dbReference type="PANTHER" id="PTHR10357">
    <property type="entry name" value="ALPHA-AMYLASE FAMILY MEMBER"/>
    <property type="match status" value="1"/>
</dbReference>
<feature type="site" description="Transition state stabilizer" evidence="15">
    <location>
        <position position="320"/>
    </location>
</feature>
<keyword evidence="12" id="KW-0326">Glycosidase</keyword>
<dbReference type="GO" id="GO:0016052">
    <property type="term" value="P:carbohydrate catabolic process"/>
    <property type="evidence" value="ECO:0007669"/>
    <property type="project" value="InterPro"/>
</dbReference>
<evidence type="ECO:0000256" key="19">
    <source>
        <dbReference type="SAM" id="SignalP"/>
    </source>
</evidence>
<feature type="binding site" evidence="17">
    <location>
        <position position="96"/>
    </location>
    <ligand>
        <name>substrate</name>
    </ligand>
</feature>
<keyword evidence="7" id="KW-0378">Hydrolase</keyword>
<feature type="region of interest" description="Disordered" evidence="18">
    <location>
        <begin position="493"/>
        <end position="513"/>
    </location>
</feature>
<dbReference type="EC" id="3.2.1.1" evidence="4"/>
<evidence type="ECO:0000256" key="6">
    <source>
        <dbReference type="ARBA" id="ARBA00022729"/>
    </source>
</evidence>
<dbReference type="InterPro" id="IPR015340">
    <property type="entry name" value="A_amylase_C_dom"/>
</dbReference>
<evidence type="ECO:0000313" key="22">
    <source>
        <dbReference type="Proteomes" id="UP000186594"/>
    </source>
</evidence>
<evidence type="ECO:0000256" key="16">
    <source>
        <dbReference type="PIRSR" id="PIRSR001024-4"/>
    </source>
</evidence>
<feature type="binding site" evidence="17">
    <location>
        <position position="257"/>
    </location>
    <ligand>
        <name>substrate</name>
    </ligand>
</feature>
<reference evidence="21 22" key="1">
    <citation type="submission" date="2016-04" db="EMBL/GenBank/DDBJ databases">
        <title>Evolutionary innovation and constraint leading to complex multicellularity in the Ascomycota.</title>
        <authorList>
            <person name="Cisse O."/>
            <person name="Nguyen A."/>
            <person name="Hewitt D.A."/>
            <person name="Jedd G."/>
            <person name="Stajich J.E."/>
        </authorList>
    </citation>
    <scope>NUCLEOTIDE SEQUENCE [LARGE SCALE GENOMIC DNA]</scope>
    <source>
        <strain evidence="21 22">DAH-3</strain>
    </source>
</reference>
<evidence type="ECO:0000256" key="3">
    <source>
        <dbReference type="ARBA" id="ARBA00008061"/>
    </source>
</evidence>
<evidence type="ECO:0000256" key="8">
    <source>
        <dbReference type="ARBA" id="ARBA00022837"/>
    </source>
</evidence>
<evidence type="ECO:0000256" key="13">
    <source>
        <dbReference type="ARBA" id="ARBA00030238"/>
    </source>
</evidence>
<dbReference type="SMART" id="SM00642">
    <property type="entry name" value="Aamy"/>
    <property type="match status" value="1"/>
</dbReference>
<dbReference type="OrthoDB" id="204980at2759"/>
<evidence type="ECO:0000256" key="2">
    <source>
        <dbReference type="ARBA" id="ARBA00001913"/>
    </source>
</evidence>
<evidence type="ECO:0000256" key="11">
    <source>
        <dbReference type="ARBA" id="ARBA00023277"/>
    </source>
</evidence>
<feature type="disulfide bond" evidence="16">
    <location>
        <begin position="263"/>
        <end position="306"/>
    </location>
</feature>
<evidence type="ECO:0000256" key="15">
    <source>
        <dbReference type="PIRSR" id="PIRSR001024-2"/>
    </source>
</evidence>
<keyword evidence="6 19" id="KW-0732">Signal</keyword>
<organism evidence="21 22">
    <name type="scientific">Neolecta irregularis (strain DAH-3)</name>
    <dbReference type="NCBI Taxonomy" id="1198029"/>
    <lineage>
        <taxon>Eukaryota</taxon>
        <taxon>Fungi</taxon>
        <taxon>Dikarya</taxon>
        <taxon>Ascomycota</taxon>
        <taxon>Taphrinomycotina</taxon>
        <taxon>Neolectales</taxon>
        <taxon>Neolectaceae</taxon>
        <taxon>Neolecta</taxon>
    </lineage>
</organism>
<evidence type="ECO:0000256" key="17">
    <source>
        <dbReference type="PIRSR" id="PIRSR001024-5"/>
    </source>
</evidence>
<accession>A0A1U7LKD6</accession>
<evidence type="ECO:0000256" key="1">
    <source>
        <dbReference type="ARBA" id="ARBA00000548"/>
    </source>
</evidence>
<dbReference type="PIRSF" id="PIRSF001024">
    <property type="entry name" value="Alph-amyl_fung"/>
    <property type="match status" value="1"/>
</dbReference>
<evidence type="ECO:0000256" key="9">
    <source>
        <dbReference type="ARBA" id="ARBA00023157"/>
    </source>
</evidence>
<evidence type="ECO:0000313" key="21">
    <source>
        <dbReference type="EMBL" id="OLL23115.1"/>
    </source>
</evidence>
<dbReference type="Gene3D" id="3.20.20.80">
    <property type="entry name" value="Glycosidases"/>
    <property type="match status" value="1"/>
</dbReference>
<dbReference type="FunFam" id="3.20.20.80:FF:000120">
    <property type="entry name" value="Alpha-amylase A"/>
    <property type="match status" value="1"/>
</dbReference>
<dbReference type="STRING" id="1198029.A0A1U7LKD6"/>
<dbReference type="Pfam" id="PF00128">
    <property type="entry name" value="Alpha-amylase"/>
    <property type="match status" value="1"/>
</dbReference>
<dbReference type="Proteomes" id="UP000186594">
    <property type="component" value="Unassembled WGS sequence"/>
</dbReference>
<keyword evidence="8" id="KW-0106">Calcium</keyword>
<sequence>MRPLTLLSLLPAALGASSDDWRSRSIYQVMVDRFAPTAGTPSCNTQDRKYCGGTWKGLAANLDYIQAMGFSAIWISPIHAGLPDNTDYGYGYTGYWVQRLDRLNHNFGTDDELRALVENVHKRGPLLLFYTNPPGMYIMIDIVVNNVAAKGPASSIDYSVFEPFNNIKYYHPQCWINWSNQTSAEDCWMGDNSVPLPDINTELDQVETVLYDYIKNITSFYSFDGIRLDAGKSIRKPFWKEFCHSAGVYCIGEVYYGNSELLCDYQGPMDGMLDFATYFPLIRAFTNSDGSISELTTMINDMRSKCKDTTVLGTFSENHDLPRLAGSINDTSLQHNVIAFTVLYDGIPVIYQGQEQSFTGKADPDNREALWTLGFNVSAPAYKLLSTLNSLRSNAAKSNNTFLTSVSTILDVASTHVLAWRKGDVIVVLNNLGQENLQGVVVPSGMPPSTKLLDVVGCTQISVDTDGTIKTDLTNGEPRVYYPSSIAKDFCQQSTPITPSTSQTPSLGSTTRSAASNRRVPYITILSTLIFLALF</sequence>
<keyword evidence="5" id="KW-0479">Metal-binding</keyword>
<feature type="active site" description="Nucleophile" evidence="14">
    <location>
        <position position="229"/>
    </location>
</feature>
<evidence type="ECO:0000256" key="7">
    <source>
        <dbReference type="ARBA" id="ARBA00022801"/>
    </source>
</evidence>
<dbReference type="OMA" id="IKNAMTW"/>
<feature type="active site" description="Proton donor" evidence="14">
    <location>
        <position position="253"/>
    </location>
</feature>
<comment type="similarity">
    <text evidence="3">Belongs to the glycosyl hydrolase 13 family.</text>
</comment>
<feature type="chain" id="PRO_5012097929" description="alpha-amylase" evidence="19">
    <location>
        <begin position="16"/>
        <end position="535"/>
    </location>
</feature>
<proteinExistence type="inferred from homology"/>
<evidence type="ECO:0000256" key="12">
    <source>
        <dbReference type="ARBA" id="ARBA00023295"/>
    </source>
</evidence>